<feature type="non-terminal residue" evidence="1">
    <location>
        <position position="60"/>
    </location>
</feature>
<dbReference type="Proteomes" id="UP000886523">
    <property type="component" value="Unassembled WGS sequence"/>
</dbReference>
<sequence>MSQIQSVTSHIFPSRAWKSHGTILQRRRGIWSLSMPSKPVSQPSKVYDRVHRLCGPCQDG</sequence>
<reference evidence="1" key="1">
    <citation type="journal article" date="2020" name="Nat. Commun.">
        <title>Large-scale genome sequencing of mycorrhizal fungi provides insights into the early evolution of symbiotic traits.</title>
        <authorList>
            <person name="Miyauchi S."/>
            <person name="Kiss E."/>
            <person name="Kuo A."/>
            <person name="Drula E."/>
            <person name="Kohler A."/>
            <person name="Sanchez-Garcia M."/>
            <person name="Morin E."/>
            <person name="Andreopoulos B."/>
            <person name="Barry K.W."/>
            <person name="Bonito G."/>
            <person name="Buee M."/>
            <person name="Carver A."/>
            <person name="Chen C."/>
            <person name="Cichocki N."/>
            <person name="Clum A."/>
            <person name="Culley D."/>
            <person name="Crous P.W."/>
            <person name="Fauchery L."/>
            <person name="Girlanda M."/>
            <person name="Hayes R.D."/>
            <person name="Keri Z."/>
            <person name="LaButti K."/>
            <person name="Lipzen A."/>
            <person name="Lombard V."/>
            <person name="Magnuson J."/>
            <person name="Maillard F."/>
            <person name="Murat C."/>
            <person name="Nolan M."/>
            <person name="Ohm R.A."/>
            <person name="Pangilinan J."/>
            <person name="Pereira M.F."/>
            <person name="Perotto S."/>
            <person name="Peter M."/>
            <person name="Pfister S."/>
            <person name="Riley R."/>
            <person name="Sitrit Y."/>
            <person name="Stielow J.B."/>
            <person name="Szollosi G."/>
            <person name="Zifcakova L."/>
            <person name="Stursova M."/>
            <person name="Spatafora J.W."/>
            <person name="Tedersoo L."/>
            <person name="Vaario L.M."/>
            <person name="Yamada A."/>
            <person name="Yan M."/>
            <person name="Wang P."/>
            <person name="Xu J."/>
            <person name="Bruns T."/>
            <person name="Baldrian P."/>
            <person name="Vilgalys R."/>
            <person name="Dunand C."/>
            <person name="Henrissat B."/>
            <person name="Grigoriev I.V."/>
            <person name="Hibbett D."/>
            <person name="Nagy L.G."/>
            <person name="Martin F.M."/>
        </authorList>
    </citation>
    <scope>NUCLEOTIDE SEQUENCE</scope>
    <source>
        <strain evidence="1">UP504</strain>
    </source>
</reference>
<organism evidence="1 2">
    <name type="scientific">Hydnum rufescens UP504</name>
    <dbReference type="NCBI Taxonomy" id="1448309"/>
    <lineage>
        <taxon>Eukaryota</taxon>
        <taxon>Fungi</taxon>
        <taxon>Dikarya</taxon>
        <taxon>Basidiomycota</taxon>
        <taxon>Agaricomycotina</taxon>
        <taxon>Agaricomycetes</taxon>
        <taxon>Cantharellales</taxon>
        <taxon>Hydnaceae</taxon>
        <taxon>Hydnum</taxon>
    </lineage>
</organism>
<keyword evidence="2" id="KW-1185">Reference proteome</keyword>
<evidence type="ECO:0000313" key="2">
    <source>
        <dbReference type="Proteomes" id="UP000886523"/>
    </source>
</evidence>
<evidence type="ECO:0000313" key="1">
    <source>
        <dbReference type="EMBL" id="KAF9506148.1"/>
    </source>
</evidence>
<comment type="caution">
    <text evidence="1">The sequence shown here is derived from an EMBL/GenBank/DDBJ whole genome shotgun (WGS) entry which is preliminary data.</text>
</comment>
<dbReference type="EMBL" id="MU129122">
    <property type="protein sequence ID" value="KAF9506148.1"/>
    <property type="molecule type" value="Genomic_DNA"/>
</dbReference>
<dbReference type="AlphaFoldDB" id="A0A9P6AI06"/>
<proteinExistence type="predicted"/>
<protein>
    <submittedName>
        <fullName evidence="1">Uncharacterized protein</fullName>
    </submittedName>
</protein>
<name>A0A9P6AI06_9AGAM</name>
<gene>
    <name evidence="1" type="ORF">BS47DRAFT_1353187</name>
</gene>
<accession>A0A9P6AI06</accession>